<dbReference type="Proteomes" id="UP000447876">
    <property type="component" value="Unassembled WGS sequence"/>
</dbReference>
<name>A0A7X2YXE3_9BACL</name>
<dbReference type="NCBIfam" id="TIGR00004">
    <property type="entry name" value="Rid family detoxifying hydrolase"/>
    <property type="match status" value="1"/>
</dbReference>
<evidence type="ECO:0000313" key="2">
    <source>
        <dbReference type="EMBL" id="MUG43473.1"/>
    </source>
</evidence>
<protein>
    <submittedName>
        <fullName evidence="2">RidA family protein</fullName>
    </submittedName>
</protein>
<dbReference type="Gene3D" id="3.30.1330.40">
    <property type="entry name" value="RutC-like"/>
    <property type="match status" value="1"/>
</dbReference>
<comment type="caution">
    <text evidence="2">The sequence shown here is derived from an EMBL/GenBank/DDBJ whole genome shotgun (WGS) entry which is preliminary data.</text>
</comment>
<dbReference type="InterPro" id="IPR006175">
    <property type="entry name" value="YjgF/YER057c/UK114"/>
</dbReference>
<dbReference type="PANTHER" id="PTHR11803">
    <property type="entry name" value="2-IMINOBUTANOATE/2-IMINOPROPANOATE DEAMINASE RIDA"/>
    <property type="match status" value="1"/>
</dbReference>
<dbReference type="AlphaFoldDB" id="A0A7X2YXE3"/>
<dbReference type="InterPro" id="IPR035959">
    <property type="entry name" value="RutC-like_sf"/>
</dbReference>
<dbReference type="Pfam" id="PF01042">
    <property type="entry name" value="Ribonuc_L-PSP"/>
    <property type="match status" value="1"/>
</dbReference>
<dbReference type="RefSeq" id="WP_155608962.1">
    <property type="nucleotide sequence ID" value="NZ_WNZW01000001.1"/>
</dbReference>
<dbReference type="CDD" id="cd00448">
    <property type="entry name" value="YjgF_YER057c_UK114_family"/>
    <property type="match status" value="1"/>
</dbReference>
<evidence type="ECO:0000256" key="1">
    <source>
        <dbReference type="ARBA" id="ARBA00010552"/>
    </source>
</evidence>
<organism evidence="2 3">
    <name type="scientific">Paenibacillus woosongensis</name>
    <dbReference type="NCBI Taxonomy" id="307580"/>
    <lineage>
        <taxon>Bacteria</taxon>
        <taxon>Bacillati</taxon>
        <taxon>Bacillota</taxon>
        <taxon>Bacilli</taxon>
        <taxon>Bacillales</taxon>
        <taxon>Paenibacillaceae</taxon>
        <taxon>Paenibacillus</taxon>
    </lineage>
</organism>
<reference evidence="2 3" key="1">
    <citation type="submission" date="2019-11" db="EMBL/GenBank/DDBJ databases">
        <title>Draft genome sequences of five Paenibacillus species of dairy origin.</title>
        <authorList>
            <person name="Olajide A.M."/>
            <person name="Chen S."/>
            <person name="Lapointe G."/>
        </authorList>
    </citation>
    <scope>NUCLEOTIDE SEQUENCE [LARGE SCALE GENOMIC DNA]</scope>
    <source>
        <strain evidence="2 3">12CR55</strain>
    </source>
</reference>
<comment type="similarity">
    <text evidence="1">Belongs to the RutC family.</text>
</comment>
<accession>A0A7X2YXE3</accession>
<dbReference type="PANTHER" id="PTHR11803:SF39">
    <property type="entry name" value="2-IMINOBUTANOATE_2-IMINOPROPANOATE DEAMINASE"/>
    <property type="match status" value="1"/>
</dbReference>
<dbReference type="OrthoDB" id="9803101at2"/>
<dbReference type="GO" id="GO:0019239">
    <property type="term" value="F:deaminase activity"/>
    <property type="evidence" value="ECO:0007669"/>
    <property type="project" value="TreeGrafter"/>
</dbReference>
<dbReference type="SUPFAM" id="SSF55298">
    <property type="entry name" value="YjgF-like"/>
    <property type="match status" value="1"/>
</dbReference>
<proteinExistence type="inferred from homology"/>
<dbReference type="InterPro" id="IPR019897">
    <property type="entry name" value="RidA_CS"/>
</dbReference>
<dbReference type="EMBL" id="WNZW01000001">
    <property type="protein sequence ID" value="MUG43473.1"/>
    <property type="molecule type" value="Genomic_DNA"/>
</dbReference>
<gene>
    <name evidence="2" type="ORF">GNP95_00380</name>
</gene>
<sequence>MEQQQDKQVVATTEAPGAIGPYSQAVRFGHLLITSGQLGMDASGVFPATVEEQTKRSLLNVKAILEAAGYGMKDVVKTTVFLKDMNDFGAVNAVYAEFFAEPYPARSAVEVARLPKDGLVEIEVVAAKS</sequence>
<dbReference type="FunFam" id="3.30.1330.40:FF:000001">
    <property type="entry name" value="L-PSP family endoribonuclease"/>
    <property type="match status" value="1"/>
</dbReference>
<dbReference type="PROSITE" id="PS01094">
    <property type="entry name" value="UPF0076"/>
    <property type="match status" value="1"/>
</dbReference>
<evidence type="ECO:0000313" key="3">
    <source>
        <dbReference type="Proteomes" id="UP000447876"/>
    </source>
</evidence>
<dbReference type="GO" id="GO:0005829">
    <property type="term" value="C:cytosol"/>
    <property type="evidence" value="ECO:0007669"/>
    <property type="project" value="TreeGrafter"/>
</dbReference>
<dbReference type="InterPro" id="IPR006056">
    <property type="entry name" value="RidA"/>
</dbReference>